<dbReference type="OMA" id="PKNNTHG"/>
<dbReference type="AlphaFoldDB" id="A0A1B8A4M0"/>
<dbReference type="Proteomes" id="UP000091967">
    <property type="component" value="Unassembled WGS sequence"/>
</dbReference>
<dbReference type="EMBL" id="LYXU01000157">
    <property type="protein sequence ID" value="OBS15421.1"/>
    <property type="molecule type" value="Genomic_DNA"/>
</dbReference>
<accession>A0A1B8A4M0</accession>
<proteinExistence type="predicted"/>
<sequence length="248" mass="28408">MSTETVYNGPIPGLQVPLTIHDLRQGRKYHNELSYGNEDQDQNHGSHRESLRQLLEKFEVQDIFGLVDKHKHFDVPQDSHLVGTVGTFRVCPRSLFYLTRTVADTFSNPNELCGHKFTYIPGEGLRPYEFRRGPQLEISKVDPELFSQFINYLNKHNITSIGLEYIIPQLSQIETHEVVSEEKRWMILIEGALPLNLPNPIQRVVTSWRWPKSKTISGPATYCDKDPTGKHVGPDDLPAEIYPMLAQC</sequence>
<gene>
    <name evidence="1" type="ORF">FPOA_13758</name>
</gene>
<reference evidence="1 2" key="1">
    <citation type="submission" date="2016-06" db="EMBL/GenBank/DDBJ databases">
        <title>Living apart together: crosstalk between the core and supernumerary genomes in a fungal plant pathogen.</title>
        <authorList>
            <person name="Vanheule A."/>
            <person name="Audenaert K."/>
            <person name="Warris S."/>
            <person name="Van De Geest H."/>
            <person name="Schijlen E."/>
            <person name="Hofte M."/>
            <person name="De Saeger S."/>
            <person name="Haesaert G."/>
            <person name="Waalwijk C."/>
            <person name="Van Der Lee T."/>
        </authorList>
    </citation>
    <scope>NUCLEOTIDE SEQUENCE [LARGE SCALE GENOMIC DNA]</scope>
    <source>
        <strain evidence="1 2">2516</strain>
    </source>
</reference>
<name>A0A1B8A4M0_FUSPO</name>
<evidence type="ECO:0000313" key="2">
    <source>
        <dbReference type="Proteomes" id="UP000091967"/>
    </source>
</evidence>
<keyword evidence="2" id="KW-1185">Reference proteome</keyword>
<organism evidence="1 2">
    <name type="scientific">Fusarium poae</name>
    <dbReference type="NCBI Taxonomy" id="36050"/>
    <lineage>
        <taxon>Eukaryota</taxon>
        <taxon>Fungi</taxon>
        <taxon>Dikarya</taxon>
        <taxon>Ascomycota</taxon>
        <taxon>Pezizomycotina</taxon>
        <taxon>Sordariomycetes</taxon>
        <taxon>Hypocreomycetidae</taxon>
        <taxon>Hypocreales</taxon>
        <taxon>Nectriaceae</taxon>
        <taxon>Fusarium</taxon>
    </lineage>
</organism>
<evidence type="ECO:0000313" key="1">
    <source>
        <dbReference type="EMBL" id="OBS15421.1"/>
    </source>
</evidence>
<protein>
    <submittedName>
        <fullName evidence="1">Uncharacterized protein</fullName>
    </submittedName>
</protein>
<comment type="caution">
    <text evidence="1">The sequence shown here is derived from an EMBL/GenBank/DDBJ whole genome shotgun (WGS) entry which is preliminary data.</text>
</comment>